<evidence type="ECO:0008006" key="4">
    <source>
        <dbReference type="Google" id="ProtNLM"/>
    </source>
</evidence>
<protein>
    <recommendedName>
        <fullName evidence="4">Peptidase S1 domain-containing protein</fullName>
    </recommendedName>
</protein>
<evidence type="ECO:0000256" key="1">
    <source>
        <dbReference type="SAM" id="SignalP"/>
    </source>
</evidence>
<accession>A0AAQ3QWR4</accession>
<dbReference type="SUPFAM" id="SSF50494">
    <property type="entry name" value="Trypsin-like serine proteases"/>
    <property type="match status" value="1"/>
</dbReference>
<evidence type="ECO:0000313" key="3">
    <source>
        <dbReference type="Proteomes" id="UP001304300"/>
    </source>
</evidence>
<dbReference type="AlphaFoldDB" id="A0AAQ3QWR4"/>
<dbReference type="InterPro" id="IPR009003">
    <property type="entry name" value="Peptidase_S1_PA"/>
</dbReference>
<proteinExistence type="predicted"/>
<name>A0AAQ3QWR4_9BACT</name>
<gene>
    <name evidence="2" type="ORF">RZN69_03635</name>
</gene>
<dbReference type="Proteomes" id="UP001304300">
    <property type="component" value="Chromosome"/>
</dbReference>
<keyword evidence="1" id="KW-0732">Signal</keyword>
<reference evidence="2 3" key="1">
    <citation type="submission" date="2023-10" db="EMBL/GenBank/DDBJ databases">
        <title>Rubellicoccus peritrichatus gen. nov., sp. nov., isolated from an algae of coral reef tank.</title>
        <authorList>
            <person name="Luo J."/>
        </authorList>
    </citation>
    <scope>NUCLEOTIDE SEQUENCE [LARGE SCALE GENOMIC DNA]</scope>
    <source>
        <strain evidence="2 3">CR14</strain>
    </source>
</reference>
<feature type="signal peptide" evidence="1">
    <location>
        <begin position="1"/>
        <end position="20"/>
    </location>
</feature>
<evidence type="ECO:0000313" key="2">
    <source>
        <dbReference type="EMBL" id="WOO42167.1"/>
    </source>
</evidence>
<dbReference type="RefSeq" id="WP_317834652.1">
    <property type="nucleotide sequence ID" value="NZ_CP136920.1"/>
</dbReference>
<organism evidence="2 3">
    <name type="scientific">Rubellicoccus peritrichatus</name>
    <dbReference type="NCBI Taxonomy" id="3080537"/>
    <lineage>
        <taxon>Bacteria</taxon>
        <taxon>Pseudomonadati</taxon>
        <taxon>Verrucomicrobiota</taxon>
        <taxon>Opitutia</taxon>
        <taxon>Puniceicoccales</taxon>
        <taxon>Cerasicoccaceae</taxon>
        <taxon>Rubellicoccus</taxon>
    </lineage>
</organism>
<keyword evidence="3" id="KW-1185">Reference proteome</keyword>
<sequence>MRFTFSTFVVLALTALTSHALVINGYNAAQFNRFTTDSFPSAPVENSNLLSGIVTGVNLDFSGVGWSTSDLRQGITMITPQHFIAANHFRPSGQVDFLNQDGVLKSYTIDGSGYQTLTTSPGQTADLVIGKLTTSILGSDNITFYPVPDSTLTTPDYIDRGVIVYGRGATSGDRSPRVGYNHIEQLALVSDTGTDETLVAVTEQGNVTGETQGQTGDSGSPSFVVFDGQLTAVGTHFAIGTIGDNPATFDSFLPAYFSQINSIVTGDGETLTQQALGADFTVLVPEVSHFAALSGLAAIALITIKRRRLL</sequence>
<feature type="chain" id="PRO_5042944017" description="Peptidase S1 domain-containing protein" evidence="1">
    <location>
        <begin position="21"/>
        <end position="310"/>
    </location>
</feature>
<dbReference type="EMBL" id="CP136920">
    <property type="protein sequence ID" value="WOO42167.1"/>
    <property type="molecule type" value="Genomic_DNA"/>
</dbReference>
<dbReference type="KEGG" id="puo:RZN69_03635"/>